<keyword evidence="1" id="KW-1133">Transmembrane helix</keyword>
<dbReference type="PANTHER" id="PTHR40940:SF2">
    <property type="entry name" value="BATD"/>
    <property type="match status" value="1"/>
</dbReference>
<sequence>MGWVTPLLTAALALLTQGVPAAARSAQTPHLATSPQYAIVYEGEELSLAYELIFSERAPAVMGISPPSHPRVLLTEIPTERLITGKPEQASADNMYRARIASYSIIPLEAGTHEISGYSILAVTEREGTASPDSLILAAPALTLEARALPPGAPDSYSGSVGRFTLEASLSNDTVSTGEPVTAFITVTGNGISVLEGDLELHLPENASTITSSHSSRKASHTFRPTEPGSFDFTPATLTCFDPALHQYTSIAAPHLQLTVTEAPPAQLAQVPANTRPTTSPVTGKPWPGTLTALTITGILAAILLFLILLQNRKSVVRPQLQAKKAPKPPVTIQELRSRLHQAILNASGADMHSHTRKELLHKLAATGAPTTLCTNLQELLEEMDRIEFSQENHSCNTNIEQICIKAIPTLTRLENLRHS</sequence>
<evidence type="ECO:0000313" key="4">
    <source>
        <dbReference type="Proteomes" id="UP000309544"/>
    </source>
</evidence>
<dbReference type="InterPro" id="IPR025738">
    <property type="entry name" value="BatD"/>
</dbReference>
<organism evidence="3 4">
    <name type="scientific">Prosthecochloris vibrioformis</name>
    <name type="common">Chlorobium vibrioforme</name>
    <dbReference type="NCBI Taxonomy" id="1098"/>
    <lineage>
        <taxon>Bacteria</taxon>
        <taxon>Pseudomonadati</taxon>
        <taxon>Chlorobiota</taxon>
        <taxon>Chlorobiia</taxon>
        <taxon>Chlorobiales</taxon>
        <taxon>Chlorobiaceae</taxon>
        <taxon>Prosthecochloris</taxon>
    </lineage>
</organism>
<dbReference type="Proteomes" id="UP000309544">
    <property type="component" value="Unassembled WGS sequence"/>
</dbReference>
<dbReference type="RefSeq" id="WP_139626038.1">
    <property type="nucleotide sequence ID" value="NZ_VDCI01000001.1"/>
</dbReference>
<name>A0A5C4S2N2_PROVB</name>
<feature type="transmembrane region" description="Helical" evidence="1">
    <location>
        <begin position="287"/>
        <end position="310"/>
    </location>
</feature>
<dbReference type="AlphaFoldDB" id="A0A5C4S2N2"/>
<dbReference type="EMBL" id="VDCI01000001">
    <property type="protein sequence ID" value="TNJ37753.1"/>
    <property type="molecule type" value="Genomic_DNA"/>
</dbReference>
<accession>A0A5C4S2N2</accession>
<reference evidence="3 4" key="1">
    <citation type="submission" date="2019-05" db="EMBL/GenBank/DDBJ databases">
        <title>Draft Whole-Genome sequence of the green sulfur bacterium Prosthecochloris vibrioformis DSM 260.</title>
        <authorList>
            <person name="Meyer T.E."/>
            <person name="Kyndt J.A."/>
        </authorList>
    </citation>
    <scope>NUCLEOTIDE SEQUENCE [LARGE SCALE GENOMIC DNA]</scope>
    <source>
        <strain evidence="3 4">DSM 260</strain>
    </source>
</reference>
<evidence type="ECO:0000256" key="1">
    <source>
        <dbReference type="SAM" id="Phobius"/>
    </source>
</evidence>
<proteinExistence type="predicted"/>
<feature type="chain" id="PRO_5022883594" evidence="2">
    <location>
        <begin position="22"/>
        <end position="420"/>
    </location>
</feature>
<evidence type="ECO:0000313" key="3">
    <source>
        <dbReference type="EMBL" id="TNJ37753.1"/>
    </source>
</evidence>
<gene>
    <name evidence="3" type="ORF">FGF68_00820</name>
</gene>
<keyword evidence="1" id="KW-0812">Transmembrane</keyword>
<dbReference type="PANTHER" id="PTHR40940">
    <property type="entry name" value="PROTEIN BATD-RELATED"/>
    <property type="match status" value="1"/>
</dbReference>
<feature type="signal peptide" evidence="2">
    <location>
        <begin position="1"/>
        <end position="21"/>
    </location>
</feature>
<comment type="caution">
    <text evidence="3">The sequence shown here is derived from an EMBL/GenBank/DDBJ whole genome shotgun (WGS) entry which is preliminary data.</text>
</comment>
<keyword evidence="1" id="KW-0472">Membrane</keyword>
<keyword evidence="2" id="KW-0732">Signal</keyword>
<protein>
    <submittedName>
        <fullName evidence="3">Protein BatD</fullName>
    </submittedName>
</protein>
<keyword evidence="4" id="KW-1185">Reference proteome</keyword>
<evidence type="ECO:0000256" key="2">
    <source>
        <dbReference type="SAM" id="SignalP"/>
    </source>
</evidence>